<evidence type="ECO:0000256" key="1">
    <source>
        <dbReference type="ARBA" id="ARBA00001933"/>
    </source>
</evidence>
<evidence type="ECO:0000313" key="6">
    <source>
        <dbReference type="EMBL" id="KER21093.1"/>
    </source>
</evidence>
<dbReference type="GO" id="GO:0030170">
    <property type="term" value="F:pyridoxal phosphate binding"/>
    <property type="evidence" value="ECO:0007669"/>
    <property type="project" value="InterPro"/>
</dbReference>
<accession>A0A074Z272</accession>
<evidence type="ECO:0000256" key="3">
    <source>
        <dbReference type="ARBA" id="ARBA00022898"/>
    </source>
</evidence>
<dbReference type="GO" id="GO:0016831">
    <property type="term" value="F:carboxy-lyase activity"/>
    <property type="evidence" value="ECO:0007669"/>
    <property type="project" value="UniProtKB-KW"/>
</dbReference>
<protein>
    <submittedName>
        <fullName evidence="6">Uncharacterized protein</fullName>
    </submittedName>
</protein>
<comment type="cofactor">
    <cofactor evidence="1 5">
        <name>pyridoxal 5'-phosphate</name>
        <dbReference type="ChEBI" id="CHEBI:597326"/>
    </cofactor>
</comment>
<dbReference type="Pfam" id="PF00282">
    <property type="entry name" value="Pyridoxal_deC"/>
    <property type="match status" value="1"/>
</dbReference>
<dbReference type="EMBL" id="KL596995">
    <property type="protein sequence ID" value="KER21093.1"/>
    <property type="molecule type" value="Genomic_DNA"/>
</dbReference>
<dbReference type="Gene3D" id="3.40.640.10">
    <property type="entry name" value="Type I PLP-dependent aspartate aminotransferase-like (Major domain)"/>
    <property type="match status" value="1"/>
</dbReference>
<keyword evidence="2" id="KW-0210">Decarboxylase</keyword>
<dbReference type="PANTHER" id="PTHR11999">
    <property type="entry name" value="GROUP II PYRIDOXAL-5-PHOSPHATE DECARBOXYLASE"/>
    <property type="match status" value="1"/>
</dbReference>
<dbReference type="SUPFAM" id="SSF53383">
    <property type="entry name" value="PLP-dependent transferases"/>
    <property type="match status" value="1"/>
</dbReference>
<keyword evidence="4 5" id="KW-0456">Lyase</keyword>
<dbReference type="GO" id="GO:0005737">
    <property type="term" value="C:cytoplasm"/>
    <property type="evidence" value="ECO:0007669"/>
    <property type="project" value="TreeGrafter"/>
</dbReference>
<proteinExistence type="inferred from homology"/>
<dbReference type="InterPro" id="IPR015421">
    <property type="entry name" value="PyrdxlP-dep_Trfase_major"/>
</dbReference>
<dbReference type="CTD" id="20324675"/>
<dbReference type="OrthoDB" id="639767at2759"/>
<evidence type="ECO:0000313" key="7">
    <source>
        <dbReference type="Proteomes" id="UP000054324"/>
    </source>
</evidence>
<evidence type="ECO:0000256" key="2">
    <source>
        <dbReference type="ARBA" id="ARBA00022793"/>
    </source>
</evidence>
<keyword evidence="3 5" id="KW-0663">Pyridoxal phosphate</keyword>
<dbReference type="KEGG" id="ovi:T265_10507"/>
<dbReference type="RefSeq" id="XP_009175159.1">
    <property type="nucleotide sequence ID" value="XM_009176895.1"/>
</dbReference>
<dbReference type="PRINTS" id="PR00800">
    <property type="entry name" value="YHDCRBOXLASE"/>
</dbReference>
<gene>
    <name evidence="6" type="ORF">T265_10507</name>
</gene>
<dbReference type="AlphaFoldDB" id="A0A074Z272"/>
<dbReference type="InterPro" id="IPR010977">
    <property type="entry name" value="Aromatic_deC"/>
</dbReference>
<evidence type="ECO:0000256" key="5">
    <source>
        <dbReference type="RuleBase" id="RU000382"/>
    </source>
</evidence>
<dbReference type="STRING" id="6198.A0A074Z272"/>
<dbReference type="PANTHER" id="PTHR11999:SF70">
    <property type="entry name" value="MIP05841P"/>
    <property type="match status" value="1"/>
</dbReference>
<evidence type="ECO:0000256" key="4">
    <source>
        <dbReference type="ARBA" id="ARBA00023239"/>
    </source>
</evidence>
<sequence length="262" mass="28891">MLSLLFAFIYRDDSLEATSLLYSLLCHSSVTHYNSLALVDISKAFDSVSHDTTVRSTEVFGELPPLVRYISQSYENAVAAFPNSKVHCGRQGDPLSALLFNMAMDEAASPALTELEIVMLDWVGKLLKLPKQFLHEGNQGGGVIQCSASDCVLLSMLAARHKAIIQYRHLFASEPNPGTAVLGRLVAYASTLAHSCVEKAGMICFVYFRQIKPDSDFAMQGSALQEAIERRTWNPVESLVCDVLRQLNVLHQAASCFSHYDI</sequence>
<dbReference type="GeneID" id="20324675"/>
<reference evidence="6 7" key="1">
    <citation type="submission" date="2013-11" db="EMBL/GenBank/DDBJ databases">
        <title>Opisthorchis viverrini - life in the bile duct.</title>
        <authorList>
            <person name="Young N.D."/>
            <person name="Nagarajan N."/>
            <person name="Lin S.J."/>
            <person name="Korhonen P.K."/>
            <person name="Jex A.R."/>
            <person name="Hall R.S."/>
            <person name="Safavi-Hemami H."/>
            <person name="Kaewkong W."/>
            <person name="Bertrand D."/>
            <person name="Gao S."/>
            <person name="Seet Q."/>
            <person name="Wongkham S."/>
            <person name="Teh B.T."/>
            <person name="Wongkham C."/>
            <person name="Intapan P.M."/>
            <person name="Maleewong W."/>
            <person name="Yang X."/>
            <person name="Hu M."/>
            <person name="Wang Z."/>
            <person name="Hofmann A."/>
            <person name="Sternberg P.W."/>
            <person name="Tan P."/>
            <person name="Wang J."/>
            <person name="Gasser R.B."/>
        </authorList>
    </citation>
    <scope>NUCLEOTIDE SEQUENCE [LARGE SCALE GENOMIC DNA]</scope>
</reference>
<dbReference type="InterPro" id="IPR015424">
    <property type="entry name" value="PyrdxlP-dep_Trfase"/>
</dbReference>
<name>A0A074Z272_OPIVI</name>
<comment type="similarity">
    <text evidence="5">Belongs to the group II decarboxylase family.</text>
</comment>
<dbReference type="GO" id="GO:0019752">
    <property type="term" value="P:carboxylic acid metabolic process"/>
    <property type="evidence" value="ECO:0007669"/>
    <property type="project" value="InterPro"/>
</dbReference>
<keyword evidence="7" id="KW-1185">Reference proteome</keyword>
<dbReference type="InterPro" id="IPR002129">
    <property type="entry name" value="PyrdxlP-dep_de-COase"/>
</dbReference>
<organism evidence="6 7">
    <name type="scientific">Opisthorchis viverrini</name>
    <name type="common">Southeast Asian liver fluke</name>
    <dbReference type="NCBI Taxonomy" id="6198"/>
    <lineage>
        <taxon>Eukaryota</taxon>
        <taxon>Metazoa</taxon>
        <taxon>Spiralia</taxon>
        <taxon>Lophotrochozoa</taxon>
        <taxon>Platyhelminthes</taxon>
        <taxon>Trematoda</taxon>
        <taxon>Digenea</taxon>
        <taxon>Opisthorchiida</taxon>
        <taxon>Opisthorchiata</taxon>
        <taxon>Opisthorchiidae</taxon>
        <taxon>Opisthorchis</taxon>
    </lineage>
</organism>
<dbReference type="GO" id="GO:0006520">
    <property type="term" value="P:amino acid metabolic process"/>
    <property type="evidence" value="ECO:0007669"/>
    <property type="project" value="InterPro"/>
</dbReference>
<dbReference type="Proteomes" id="UP000054324">
    <property type="component" value="Unassembled WGS sequence"/>
</dbReference>